<evidence type="ECO:0000256" key="5">
    <source>
        <dbReference type="ARBA" id="ARBA00023136"/>
    </source>
</evidence>
<evidence type="ECO:0000256" key="7">
    <source>
        <dbReference type="SAM" id="Phobius"/>
    </source>
</evidence>
<dbReference type="KEGG" id="glz:GLAREA_07426"/>
<keyword evidence="2" id="KW-0813">Transport</keyword>
<dbReference type="InterPro" id="IPR004841">
    <property type="entry name" value="AA-permease/SLC12A_dom"/>
</dbReference>
<feature type="transmembrane region" description="Helical" evidence="7">
    <location>
        <begin position="120"/>
        <end position="137"/>
    </location>
</feature>
<sequence>MLYAPIQLEEKSALSRAGRSISAIVLSTMESPARDQEAYVPSSSLRSFGSEESYGQTPRHETDLSNQTQESEATTKGILGERNHNGETQLGLPQTDHGSDSRSVHSIGQYKQISQDLKNWQIFFIVISGTIGLGLFVDTGEILRIAGPGGGLLAICVVGIGVILLMAGVAEMINHWPISGALVEFVRTFVDNELGIVLGIAYWLAYSITFGTLLSALVDLGRYWNWPGIWQAMAFCIGSPILILFININGVYVYGFIESIAGAIKLLLVFGSLITMFVINNAELEGEPKIGSKYISQGFQADSRITTSPFVAILAGIPIATYAYAGVEIVAVTALEAKDSKAVRWPAYWVPRIIFVTYALGTLGFYLNVSWENPLLPSISKRATGGTTTGASILIIAARKSAIPHLAGFLNVTLILTVLSSANTALYVASRTLYGLTREFQVEQRAVFWKRWISELGTTHHTNNVPIKAVLTSFVLFGWLPAVHIARSDQSFQEILSGIATVSVVLVWSAQCLAFIRYRKWLSKHPNDLHTQFEKFSSKGLDTGYLSHFQPLPAYLGLIGCLVTVVGFSTASWWEGGSNATSVLAAFLLPALLVLFWTCLKIASPDPTFSSFGFGVNLSGDFSDLRDVITKLDGMICKPEPEPASLGSRSGGWEIPINNSQAMHCEANSLNNELQRDSNDSHRTGPEPV</sequence>
<feature type="transmembrane region" description="Helical" evidence="7">
    <location>
        <begin position="554"/>
        <end position="574"/>
    </location>
</feature>
<dbReference type="eggNOG" id="KOG1286">
    <property type="taxonomic scope" value="Eukaryota"/>
</dbReference>
<feature type="transmembrane region" description="Helical" evidence="7">
    <location>
        <begin position="310"/>
        <end position="335"/>
    </location>
</feature>
<reference evidence="9 10" key="1">
    <citation type="journal article" date="2013" name="BMC Genomics">
        <title>Genomics-driven discovery of the pneumocandin biosynthetic gene cluster in the fungus Glarea lozoyensis.</title>
        <authorList>
            <person name="Chen L."/>
            <person name="Yue Q."/>
            <person name="Zhang X."/>
            <person name="Xiang M."/>
            <person name="Wang C."/>
            <person name="Li S."/>
            <person name="Che Y."/>
            <person name="Ortiz-Lopez F.J."/>
            <person name="Bills G.F."/>
            <person name="Liu X."/>
            <person name="An Z."/>
        </authorList>
    </citation>
    <scope>NUCLEOTIDE SEQUENCE [LARGE SCALE GENOMIC DNA]</scope>
    <source>
        <strain evidence="10">ATCC 20868 / MF5171</strain>
    </source>
</reference>
<feature type="transmembrane region" description="Helical" evidence="7">
    <location>
        <begin position="194"/>
        <end position="217"/>
    </location>
</feature>
<dbReference type="HOGENOM" id="CLU_024512_2_0_1"/>
<proteinExistence type="predicted"/>
<dbReference type="GO" id="GO:0006865">
    <property type="term" value="P:amino acid transport"/>
    <property type="evidence" value="ECO:0007669"/>
    <property type="project" value="InterPro"/>
</dbReference>
<dbReference type="PROSITE" id="PS00218">
    <property type="entry name" value="AMINO_ACID_PERMEASE_1"/>
    <property type="match status" value="1"/>
</dbReference>
<feature type="transmembrane region" description="Helical" evidence="7">
    <location>
        <begin position="229"/>
        <end position="248"/>
    </location>
</feature>
<evidence type="ECO:0000313" key="9">
    <source>
        <dbReference type="EMBL" id="EPE32293.1"/>
    </source>
</evidence>
<dbReference type="GO" id="GO:0016020">
    <property type="term" value="C:membrane"/>
    <property type="evidence" value="ECO:0007669"/>
    <property type="project" value="UniProtKB-SubCell"/>
</dbReference>
<feature type="region of interest" description="Disordered" evidence="6">
    <location>
        <begin position="32"/>
        <end position="103"/>
    </location>
</feature>
<dbReference type="AlphaFoldDB" id="S3E1E8"/>
<organism evidence="9 10">
    <name type="scientific">Glarea lozoyensis (strain ATCC 20868 / MF5171)</name>
    <dbReference type="NCBI Taxonomy" id="1116229"/>
    <lineage>
        <taxon>Eukaryota</taxon>
        <taxon>Fungi</taxon>
        <taxon>Dikarya</taxon>
        <taxon>Ascomycota</taxon>
        <taxon>Pezizomycotina</taxon>
        <taxon>Leotiomycetes</taxon>
        <taxon>Helotiales</taxon>
        <taxon>Helotiaceae</taxon>
        <taxon>Glarea</taxon>
    </lineage>
</organism>
<evidence type="ECO:0000256" key="4">
    <source>
        <dbReference type="ARBA" id="ARBA00022989"/>
    </source>
</evidence>
<gene>
    <name evidence="9" type="ORF">GLAREA_07426</name>
</gene>
<evidence type="ECO:0000313" key="10">
    <source>
        <dbReference type="Proteomes" id="UP000016922"/>
    </source>
</evidence>
<feature type="transmembrane region" description="Helical" evidence="7">
    <location>
        <begin position="465"/>
        <end position="483"/>
    </location>
</feature>
<evidence type="ECO:0000256" key="1">
    <source>
        <dbReference type="ARBA" id="ARBA00004141"/>
    </source>
</evidence>
<evidence type="ECO:0000259" key="8">
    <source>
        <dbReference type="Pfam" id="PF00324"/>
    </source>
</evidence>
<evidence type="ECO:0000256" key="6">
    <source>
        <dbReference type="SAM" id="MobiDB-lite"/>
    </source>
</evidence>
<feature type="transmembrane region" description="Helical" evidence="7">
    <location>
        <begin position="260"/>
        <end position="279"/>
    </location>
</feature>
<evidence type="ECO:0000256" key="2">
    <source>
        <dbReference type="ARBA" id="ARBA00022448"/>
    </source>
</evidence>
<keyword evidence="5 7" id="KW-0472">Membrane</keyword>
<feature type="compositionally biased region" description="Low complexity" evidence="6">
    <location>
        <begin position="42"/>
        <end position="53"/>
    </location>
</feature>
<feature type="transmembrane region" description="Helical" evidence="7">
    <location>
        <begin position="347"/>
        <end position="367"/>
    </location>
</feature>
<feature type="transmembrane region" description="Helical" evidence="7">
    <location>
        <begin position="495"/>
        <end position="516"/>
    </location>
</feature>
<protein>
    <recommendedName>
        <fullName evidence="8">Amino acid permease/ SLC12A domain-containing protein</fullName>
    </recommendedName>
</protein>
<dbReference type="Gene3D" id="1.20.1740.10">
    <property type="entry name" value="Amino acid/polyamine transporter I"/>
    <property type="match status" value="1"/>
</dbReference>
<feature type="transmembrane region" description="Helical" evidence="7">
    <location>
        <begin position="409"/>
        <end position="429"/>
    </location>
</feature>
<dbReference type="OMA" id="DYPYRSH"/>
<dbReference type="OrthoDB" id="3900342at2759"/>
<dbReference type="GO" id="GO:0055085">
    <property type="term" value="P:transmembrane transport"/>
    <property type="evidence" value="ECO:0007669"/>
    <property type="project" value="InterPro"/>
</dbReference>
<comment type="subcellular location">
    <subcellularLocation>
        <location evidence="1">Membrane</location>
        <topology evidence="1">Multi-pass membrane protein</topology>
    </subcellularLocation>
</comment>
<dbReference type="RefSeq" id="XP_008080305.1">
    <property type="nucleotide sequence ID" value="XM_008082114.1"/>
</dbReference>
<dbReference type="Pfam" id="PF00324">
    <property type="entry name" value="AA_permease"/>
    <property type="match status" value="1"/>
</dbReference>
<feature type="domain" description="Amino acid permease/ SLC12A" evidence="8">
    <location>
        <begin position="122"/>
        <end position="600"/>
    </location>
</feature>
<keyword evidence="10" id="KW-1185">Reference proteome</keyword>
<feature type="transmembrane region" description="Helical" evidence="7">
    <location>
        <begin position="580"/>
        <end position="600"/>
    </location>
</feature>
<evidence type="ECO:0000256" key="3">
    <source>
        <dbReference type="ARBA" id="ARBA00022692"/>
    </source>
</evidence>
<feature type="compositionally biased region" description="Polar residues" evidence="6">
    <location>
        <begin position="64"/>
        <end position="74"/>
    </location>
</feature>
<dbReference type="InterPro" id="IPR004840">
    <property type="entry name" value="Amino_acid_permease_CS"/>
</dbReference>
<accession>S3E1E8</accession>
<dbReference type="EMBL" id="KE145359">
    <property type="protein sequence ID" value="EPE32293.1"/>
    <property type="molecule type" value="Genomic_DNA"/>
</dbReference>
<dbReference type="PANTHER" id="PTHR43495">
    <property type="entry name" value="GABA PERMEASE"/>
    <property type="match status" value="1"/>
</dbReference>
<dbReference type="PANTHER" id="PTHR43495:SF5">
    <property type="entry name" value="GAMMA-AMINOBUTYRIC ACID PERMEASE"/>
    <property type="match status" value="1"/>
</dbReference>
<dbReference type="GeneID" id="19466479"/>
<feature type="transmembrane region" description="Helical" evidence="7">
    <location>
        <begin position="149"/>
        <end position="173"/>
    </location>
</feature>
<dbReference type="Proteomes" id="UP000016922">
    <property type="component" value="Unassembled WGS sequence"/>
</dbReference>
<keyword evidence="3 7" id="KW-0812">Transmembrane</keyword>
<name>S3E1E8_GLAL2</name>
<keyword evidence="4 7" id="KW-1133">Transmembrane helix</keyword>